<dbReference type="Proteomes" id="UP000001542">
    <property type="component" value="Unassembled WGS sequence"/>
</dbReference>
<accession>A2EGU9</accession>
<dbReference type="VEuPathDB" id="TrichDB:TVAG_497060"/>
<dbReference type="VEuPathDB" id="TrichDB:TVAGG3_0838720"/>
<proteinExistence type="predicted"/>
<reference evidence="2" key="1">
    <citation type="submission" date="2006-10" db="EMBL/GenBank/DDBJ databases">
        <authorList>
            <person name="Amadeo P."/>
            <person name="Zhao Q."/>
            <person name="Wortman J."/>
            <person name="Fraser-Liggett C."/>
            <person name="Carlton J."/>
        </authorList>
    </citation>
    <scope>NUCLEOTIDE SEQUENCE</scope>
    <source>
        <strain evidence="2">G3</strain>
    </source>
</reference>
<reference evidence="2" key="2">
    <citation type="journal article" date="2007" name="Science">
        <title>Draft genome sequence of the sexually transmitted pathogen Trichomonas vaginalis.</title>
        <authorList>
            <person name="Carlton J.M."/>
            <person name="Hirt R.P."/>
            <person name="Silva J.C."/>
            <person name="Delcher A.L."/>
            <person name="Schatz M."/>
            <person name="Zhao Q."/>
            <person name="Wortman J.R."/>
            <person name="Bidwell S.L."/>
            <person name="Alsmark U.C.M."/>
            <person name="Besteiro S."/>
            <person name="Sicheritz-Ponten T."/>
            <person name="Noel C.J."/>
            <person name="Dacks J.B."/>
            <person name="Foster P.G."/>
            <person name="Simillion C."/>
            <person name="Van de Peer Y."/>
            <person name="Miranda-Saavedra D."/>
            <person name="Barton G.J."/>
            <person name="Westrop G.D."/>
            <person name="Mueller S."/>
            <person name="Dessi D."/>
            <person name="Fiori P.L."/>
            <person name="Ren Q."/>
            <person name="Paulsen I."/>
            <person name="Zhang H."/>
            <person name="Bastida-Corcuera F.D."/>
            <person name="Simoes-Barbosa A."/>
            <person name="Brown M.T."/>
            <person name="Hayes R.D."/>
            <person name="Mukherjee M."/>
            <person name="Okumura C.Y."/>
            <person name="Schneider R."/>
            <person name="Smith A.J."/>
            <person name="Vanacova S."/>
            <person name="Villalvazo M."/>
            <person name="Haas B.J."/>
            <person name="Pertea M."/>
            <person name="Feldblyum T.V."/>
            <person name="Utterback T.R."/>
            <person name="Shu C.L."/>
            <person name="Osoegawa K."/>
            <person name="de Jong P.J."/>
            <person name="Hrdy I."/>
            <person name="Horvathova L."/>
            <person name="Zubacova Z."/>
            <person name="Dolezal P."/>
            <person name="Malik S.B."/>
            <person name="Logsdon J.M. Jr."/>
            <person name="Henze K."/>
            <person name="Gupta A."/>
            <person name="Wang C.C."/>
            <person name="Dunne R.L."/>
            <person name="Upcroft J.A."/>
            <person name="Upcroft P."/>
            <person name="White O."/>
            <person name="Salzberg S.L."/>
            <person name="Tang P."/>
            <person name="Chiu C.-H."/>
            <person name="Lee Y.-S."/>
            <person name="Embley T.M."/>
            <person name="Coombs G.H."/>
            <person name="Mottram J.C."/>
            <person name="Tachezy J."/>
            <person name="Fraser-Liggett C.M."/>
            <person name="Johnson P.J."/>
        </authorList>
    </citation>
    <scope>NUCLEOTIDE SEQUENCE [LARGE SCALE GENOMIC DNA]</scope>
    <source>
        <strain evidence="2">G3</strain>
    </source>
</reference>
<organism evidence="2 3">
    <name type="scientific">Trichomonas vaginalis (strain ATCC PRA-98 / G3)</name>
    <dbReference type="NCBI Taxonomy" id="412133"/>
    <lineage>
        <taxon>Eukaryota</taxon>
        <taxon>Metamonada</taxon>
        <taxon>Parabasalia</taxon>
        <taxon>Trichomonadida</taxon>
        <taxon>Trichomonadidae</taxon>
        <taxon>Trichomonas</taxon>
    </lineage>
</organism>
<evidence type="ECO:0000256" key="1">
    <source>
        <dbReference type="SAM" id="MobiDB-lite"/>
    </source>
</evidence>
<sequence length="304" mass="35678">MPRIKWEKLAENVATLPGYWAYPVDVRINNKIFKTNFIFLSCISNKVKNSLYSGNSSNNYAFNCNIKDQKTYKVLEELFHGQLTNNDLTDSIDTDLFQFALTIECQDLIEFYYKKFELSNFSIENFDKNIIYCNYCDYNDEFITFISQNISNIGVRKLVEACNFVGYNFAENIINACLKQSIDFNEFICCLIESDSLFFNLIRIIDFSQLSFYTKIRIFNLYLSRKIVDESLSEVIISSLSAITLEHQTSTEEIDKLRKESETSKQEIDELRKESENSKQEIDKLRKKIEELKPALTFKFRKSI</sequence>
<dbReference type="InParanoid" id="A2EGU9"/>
<evidence type="ECO:0008006" key="4">
    <source>
        <dbReference type="Google" id="ProtNLM"/>
    </source>
</evidence>
<evidence type="ECO:0000313" key="3">
    <source>
        <dbReference type="Proteomes" id="UP000001542"/>
    </source>
</evidence>
<gene>
    <name evidence="2" type="ORF">TVAG_497060</name>
</gene>
<name>A2EGU9_TRIV3</name>
<dbReference type="EMBL" id="DS113385">
    <property type="protein sequence ID" value="EAY08083.1"/>
    <property type="molecule type" value="Genomic_DNA"/>
</dbReference>
<dbReference type="AlphaFoldDB" id="A2EGU9"/>
<protein>
    <recommendedName>
        <fullName evidence="4">BTB domain-containing protein</fullName>
    </recommendedName>
</protein>
<feature type="region of interest" description="Disordered" evidence="1">
    <location>
        <begin position="256"/>
        <end position="280"/>
    </location>
</feature>
<keyword evidence="3" id="KW-1185">Reference proteome</keyword>
<evidence type="ECO:0000313" key="2">
    <source>
        <dbReference type="EMBL" id="EAY08083.1"/>
    </source>
</evidence>